<evidence type="ECO:0000256" key="6">
    <source>
        <dbReference type="PIRSR" id="PIRSR001553-1"/>
    </source>
</evidence>
<dbReference type="PANTHER" id="PTHR11117">
    <property type="entry name" value="SUCCINYL-COA LIGASE SUBUNIT ALPHA"/>
    <property type="match status" value="1"/>
</dbReference>
<dbReference type="GO" id="GO:0009361">
    <property type="term" value="C:succinate-CoA ligase complex (ADP-forming)"/>
    <property type="evidence" value="ECO:0007669"/>
    <property type="project" value="TreeGrafter"/>
</dbReference>
<feature type="active site" description="Tele-phosphohistidine intermediate" evidence="5 6">
    <location>
        <position position="247"/>
    </location>
</feature>
<dbReference type="EC" id="6.2.1.5" evidence="5"/>
<evidence type="ECO:0000256" key="3">
    <source>
        <dbReference type="ARBA" id="ARBA00022741"/>
    </source>
</evidence>
<dbReference type="InterPro" id="IPR036291">
    <property type="entry name" value="NAD(P)-bd_dom_sf"/>
</dbReference>
<dbReference type="FunFam" id="3.40.50.261:FF:000006">
    <property type="entry name" value="Succinate--CoA ligase [ADP-forming] subunit alpha"/>
    <property type="match status" value="1"/>
</dbReference>
<dbReference type="AlphaFoldDB" id="A0A7Z0VI45"/>
<comment type="caution">
    <text evidence="10">The sequence shown here is derived from an EMBL/GenBank/DDBJ whole genome shotgun (WGS) entry which is preliminary data.</text>
</comment>
<feature type="domain" description="CoA-binding" evidence="9">
    <location>
        <begin position="4"/>
        <end position="100"/>
    </location>
</feature>
<dbReference type="Pfam" id="PF00549">
    <property type="entry name" value="Ligase_CoA"/>
    <property type="match status" value="1"/>
</dbReference>
<dbReference type="FunFam" id="3.40.50.720:FF:000277">
    <property type="entry name" value="Succinate--CoA ligase [ADP-forming] subunit alpha"/>
    <property type="match status" value="1"/>
</dbReference>
<dbReference type="InterPro" id="IPR003781">
    <property type="entry name" value="CoA-bd"/>
</dbReference>
<dbReference type="NCBIfam" id="TIGR01019">
    <property type="entry name" value="sucCoAalpha"/>
    <property type="match status" value="1"/>
</dbReference>
<dbReference type="PANTHER" id="PTHR11117:SF2">
    <property type="entry name" value="SUCCINATE--COA LIGASE [ADP_GDP-FORMING] SUBUNIT ALPHA, MITOCHONDRIAL"/>
    <property type="match status" value="1"/>
</dbReference>
<dbReference type="Pfam" id="PF02629">
    <property type="entry name" value="CoA_binding"/>
    <property type="match status" value="1"/>
</dbReference>
<dbReference type="GO" id="GO:0004776">
    <property type="term" value="F:succinate-CoA ligase (GDP-forming) activity"/>
    <property type="evidence" value="ECO:0007669"/>
    <property type="project" value="TreeGrafter"/>
</dbReference>
<evidence type="ECO:0000313" key="10">
    <source>
        <dbReference type="EMBL" id="ODJ85997.1"/>
    </source>
</evidence>
<evidence type="ECO:0000313" key="11">
    <source>
        <dbReference type="Proteomes" id="UP000094769"/>
    </source>
</evidence>
<evidence type="ECO:0000256" key="1">
    <source>
        <dbReference type="ARBA" id="ARBA00022532"/>
    </source>
</evidence>
<keyword evidence="11" id="KW-1185">Reference proteome</keyword>
<keyword evidence="2 5" id="KW-0436">Ligase</keyword>
<gene>
    <name evidence="10" type="primary">sucD_2</name>
    <name evidence="5" type="synonym">sucD</name>
    <name evidence="10" type="ORF">CODIS_38030</name>
</gene>
<comment type="pathway">
    <text evidence="5 8">Carbohydrate metabolism; tricarboxylic acid cycle; succinate from succinyl-CoA (ligase route): step 1/1.</text>
</comment>
<comment type="function">
    <text evidence="5 8">Succinyl-CoA synthetase functions in the citric acid cycle (TCA), coupling the hydrolysis of succinyl-CoA to the synthesis of either ATP or GTP and thus represents the only step of substrate-level phosphorylation in the TCA. The alpha subunit of the enzyme binds the substrates coenzyme A and phosphate, while succinate binding and nucleotide specificity is provided by the beta subunit.</text>
</comment>
<dbReference type="InterPro" id="IPR017440">
    <property type="entry name" value="Cit_synth/succinyl-CoA_lig_AS"/>
</dbReference>
<evidence type="ECO:0000256" key="2">
    <source>
        <dbReference type="ARBA" id="ARBA00022598"/>
    </source>
</evidence>
<name>A0A7Z0VI45_9GAMM</name>
<evidence type="ECO:0000256" key="7">
    <source>
        <dbReference type="RuleBase" id="RU000677"/>
    </source>
</evidence>
<feature type="binding site" evidence="5">
    <location>
        <begin position="96"/>
        <end position="98"/>
    </location>
    <ligand>
        <name>CoA</name>
        <dbReference type="ChEBI" id="CHEBI:57287"/>
    </ligand>
</feature>
<dbReference type="Gene3D" id="3.40.50.261">
    <property type="entry name" value="Succinyl-CoA synthetase domains"/>
    <property type="match status" value="1"/>
</dbReference>
<organism evidence="10 11">
    <name type="scientific">Candidatus Thiodiazotropha endolucinida</name>
    <dbReference type="NCBI Taxonomy" id="1655433"/>
    <lineage>
        <taxon>Bacteria</taxon>
        <taxon>Pseudomonadati</taxon>
        <taxon>Pseudomonadota</taxon>
        <taxon>Gammaproteobacteria</taxon>
        <taxon>Chromatiales</taxon>
        <taxon>Sedimenticolaceae</taxon>
        <taxon>Candidatus Thiodiazotropha</taxon>
    </lineage>
</organism>
<dbReference type="SUPFAM" id="SSF51735">
    <property type="entry name" value="NAD(P)-binding Rossmann-fold domains"/>
    <property type="match status" value="1"/>
</dbReference>
<dbReference type="NCBIfam" id="NF004230">
    <property type="entry name" value="PRK05678.1"/>
    <property type="match status" value="1"/>
</dbReference>
<proteinExistence type="inferred from homology"/>
<keyword evidence="3 5" id="KW-0547">Nucleotide-binding</keyword>
<comment type="catalytic activity">
    <reaction evidence="5">
        <text>GTP + succinate + CoA = succinyl-CoA + GDP + phosphate</text>
        <dbReference type="Rhea" id="RHEA:22120"/>
        <dbReference type="ChEBI" id="CHEBI:30031"/>
        <dbReference type="ChEBI" id="CHEBI:37565"/>
        <dbReference type="ChEBI" id="CHEBI:43474"/>
        <dbReference type="ChEBI" id="CHEBI:57287"/>
        <dbReference type="ChEBI" id="CHEBI:57292"/>
        <dbReference type="ChEBI" id="CHEBI:58189"/>
    </reaction>
</comment>
<dbReference type="InterPro" id="IPR016102">
    <property type="entry name" value="Succinyl-CoA_synth-like"/>
</dbReference>
<dbReference type="SMART" id="SM00881">
    <property type="entry name" value="CoA_binding"/>
    <property type="match status" value="1"/>
</dbReference>
<protein>
    <recommendedName>
        <fullName evidence="5">Succinate--CoA ligase [ADP-forming] subunit alpha</fullName>
        <ecNumber evidence="5">6.2.1.5</ecNumber>
    </recommendedName>
    <alternativeName>
        <fullName evidence="5">Succinyl-CoA synthetase subunit alpha</fullName>
        <shortName evidence="5">SCS-alpha</shortName>
    </alternativeName>
</protein>
<dbReference type="PIRSF" id="PIRSF001553">
    <property type="entry name" value="SucCS_alpha"/>
    <property type="match status" value="1"/>
</dbReference>
<dbReference type="InterPro" id="IPR005810">
    <property type="entry name" value="CoA_lig_alpha"/>
</dbReference>
<dbReference type="EMBL" id="MARB01000030">
    <property type="protein sequence ID" value="ODJ85997.1"/>
    <property type="molecule type" value="Genomic_DNA"/>
</dbReference>
<dbReference type="GO" id="GO:0004775">
    <property type="term" value="F:succinate-CoA ligase (ADP-forming) activity"/>
    <property type="evidence" value="ECO:0007669"/>
    <property type="project" value="UniProtKB-UniRule"/>
</dbReference>
<feature type="binding site" evidence="5">
    <location>
        <position position="159"/>
    </location>
    <ligand>
        <name>substrate</name>
        <note>ligand shared with subunit beta</note>
    </ligand>
</feature>
<dbReference type="Gene3D" id="3.40.50.720">
    <property type="entry name" value="NAD(P)-binding Rossmann-like Domain"/>
    <property type="match status" value="1"/>
</dbReference>
<dbReference type="GO" id="GO:0006099">
    <property type="term" value="P:tricarboxylic acid cycle"/>
    <property type="evidence" value="ECO:0007669"/>
    <property type="project" value="UniProtKB-UniRule"/>
</dbReference>
<evidence type="ECO:0000256" key="4">
    <source>
        <dbReference type="ARBA" id="ARBA00060724"/>
    </source>
</evidence>
<dbReference type="GO" id="GO:0000166">
    <property type="term" value="F:nucleotide binding"/>
    <property type="evidence" value="ECO:0007669"/>
    <property type="project" value="UniProtKB-KW"/>
</dbReference>
<dbReference type="OrthoDB" id="9807196at2"/>
<comment type="catalytic activity">
    <reaction evidence="5 8">
        <text>succinate + ATP + CoA = succinyl-CoA + ADP + phosphate</text>
        <dbReference type="Rhea" id="RHEA:17661"/>
        <dbReference type="ChEBI" id="CHEBI:30031"/>
        <dbReference type="ChEBI" id="CHEBI:30616"/>
        <dbReference type="ChEBI" id="CHEBI:43474"/>
        <dbReference type="ChEBI" id="CHEBI:57287"/>
        <dbReference type="ChEBI" id="CHEBI:57292"/>
        <dbReference type="ChEBI" id="CHEBI:456216"/>
        <dbReference type="EC" id="6.2.1.5"/>
    </reaction>
</comment>
<dbReference type="SUPFAM" id="SSF52210">
    <property type="entry name" value="Succinyl-CoA synthetase domains"/>
    <property type="match status" value="1"/>
</dbReference>
<comment type="similarity">
    <text evidence="4 5 7">Belongs to the succinate/malate CoA ligase alpha subunit family.</text>
</comment>
<dbReference type="PRINTS" id="PR01798">
    <property type="entry name" value="SCOASYNTHASE"/>
</dbReference>
<evidence type="ECO:0000256" key="5">
    <source>
        <dbReference type="HAMAP-Rule" id="MF_01988"/>
    </source>
</evidence>
<dbReference type="Proteomes" id="UP000094769">
    <property type="component" value="Unassembled WGS sequence"/>
</dbReference>
<dbReference type="PROSITE" id="PS00399">
    <property type="entry name" value="SUCCINYL_COA_LIG_2"/>
    <property type="match status" value="1"/>
</dbReference>
<comment type="subunit">
    <text evidence="5 8">Heterotetramer of two alpha and two beta subunits.</text>
</comment>
<dbReference type="HAMAP" id="MF_01988">
    <property type="entry name" value="Succ_CoA_alpha"/>
    <property type="match status" value="1"/>
</dbReference>
<dbReference type="InterPro" id="IPR005811">
    <property type="entry name" value="SUCC_ACL_C"/>
</dbReference>
<accession>A0A7Z0VI45</accession>
<reference evidence="10 11" key="1">
    <citation type="submission" date="2016-06" db="EMBL/GenBank/DDBJ databases">
        <title>Genome sequence of endosymbiont of Candidatus Endolucinida thiodiazotropha.</title>
        <authorList>
            <person name="Poehlein A."/>
            <person name="Koenig S."/>
            <person name="Heiden S.E."/>
            <person name="Thuermer A."/>
            <person name="Voget S."/>
            <person name="Daniel R."/>
            <person name="Markert S."/>
            <person name="Gros O."/>
            <person name="Schweder T."/>
        </authorList>
    </citation>
    <scope>NUCLEOTIDE SEQUENCE [LARGE SCALE GENOMIC DNA]</scope>
    <source>
        <strain evidence="10 11">COS</strain>
    </source>
</reference>
<dbReference type="UniPathway" id="UPA00223">
    <property type="reaction ID" value="UER00999"/>
</dbReference>
<sequence length="289" mass="30283">MSILVNKDSRVIFQGFTGQHATFHAEEAIRMGTQVVGGVTPGKGGQVHIERPVFDTVRDAVVQAGADVSVVFVPPPFSADAVMEAIEAGIKVIVVITDGVPVQDMVRVKRYLIGHDAIIVGPNTAGVITPEECKVGIMPAHIYPKGRVGIVSRSGTLNYEAVEQMSELGLGVSTSVSIGGDPVNGCDFLTLLEKFADDDETEAVLMIGEIGGAQEVEAAAWARDHLNKPLIGFIAGATAPPGRRMGHAGAIISGEGDTAQAKMQRLAELGAHVVQNAAEIGKTVHHSLK</sequence>
<feature type="binding site" evidence="5">
    <location>
        <begin position="17"/>
        <end position="20"/>
    </location>
    <ligand>
        <name>CoA</name>
        <dbReference type="ChEBI" id="CHEBI:57287"/>
    </ligand>
</feature>
<evidence type="ECO:0000256" key="8">
    <source>
        <dbReference type="RuleBase" id="RU000699"/>
    </source>
</evidence>
<dbReference type="RefSeq" id="WP_069128040.1">
    <property type="nucleotide sequence ID" value="NZ_MARB01000030.1"/>
</dbReference>
<keyword evidence="1 5" id="KW-0816">Tricarboxylic acid cycle</keyword>
<feature type="binding site" evidence="5">
    <location>
        <position position="43"/>
    </location>
    <ligand>
        <name>CoA</name>
        <dbReference type="ChEBI" id="CHEBI:57287"/>
    </ligand>
</feature>
<evidence type="ECO:0000259" key="9">
    <source>
        <dbReference type="SMART" id="SM00881"/>
    </source>
</evidence>